<sequence length="169" mass="18821">MARRTHRLDCRESASGEIVPERDSTEFAPMIPHVKRSIPLLATNANGRRHLVARGSPRTSAVITRPRLDVRRLFLAVHVKSNPAPGRTYHQKREATHRRWALLGCTLPQAQTAHCSTTGAEEKEIHSQMWLCSLCLTAFCHSVGAWRAHAGVCLVPGVPQFCNSRHPVP</sequence>
<name>A0A5C2SFU5_9APHY</name>
<dbReference type="Proteomes" id="UP000313359">
    <property type="component" value="Unassembled WGS sequence"/>
</dbReference>
<protein>
    <submittedName>
        <fullName evidence="1">Uncharacterized protein</fullName>
    </submittedName>
</protein>
<keyword evidence="2" id="KW-1185">Reference proteome</keyword>
<accession>A0A5C2SFU5</accession>
<proteinExistence type="predicted"/>
<gene>
    <name evidence="1" type="ORF">L227DRAFT_432782</name>
</gene>
<evidence type="ECO:0000313" key="2">
    <source>
        <dbReference type="Proteomes" id="UP000313359"/>
    </source>
</evidence>
<evidence type="ECO:0000313" key="1">
    <source>
        <dbReference type="EMBL" id="RPD62653.1"/>
    </source>
</evidence>
<organism evidence="1 2">
    <name type="scientific">Lentinus tigrinus ALCF2SS1-6</name>
    <dbReference type="NCBI Taxonomy" id="1328759"/>
    <lineage>
        <taxon>Eukaryota</taxon>
        <taxon>Fungi</taxon>
        <taxon>Dikarya</taxon>
        <taxon>Basidiomycota</taxon>
        <taxon>Agaricomycotina</taxon>
        <taxon>Agaricomycetes</taxon>
        <taxon>Polyporales</taxon>
        <taxon>Polyporaceae</taxon>
        <taxon>Lentinus</taxon>
    </lineage>
</organism>
<dbReference type="AlphaFoldDB" id="A0A5C2SFU5"/>
<dbReference type="EMBL" id="ML122258">
    <property type="protein sequence ID" value="RPD62653.1"/>
    <property type="molecule type" value="Genomic_DNA"/>
</dbReference>
<reference evidence="1" key="1">
    <citation type="journal article" date="2018" name="Genome Biol. Evol.">
        <title>Genomics and development of Lentinus tigrinus, a white-rot wood-decaying mushroom with dimorphic fruiting bodies.</title>
        <authorList>
            <person name="Wu B."/>
            <person name="Xu Z."/>
            <person name="Knudson A."/>
            <person name="Carlson A."/>
            <person name="Chen N."/>
            <person name="Kovaka S."/>
            <person name="LaButti K."/>
            <person name="Lipzen A."/>
            <person name="Pennachio C."/>
            <person name="Riley R."/>
            <person name="Schakwitz W."/>
            <person name="Umezawa K."/>
            <person name="Ohm R.A."/>
            <person name="Grigoriev I.V."/>
            <person name="Nagy L.G."/>
            <person name="Gibbons J."/>
            <person name="Hibbett D."/>
        </authorList>
    </citation>
    <scope>NUCLEOTIDE SEQUENCE [LARGE SCALE GENOMIC DNA]</scope>
    <source>
        <strain evidence="1">ALCF2SS1-6</strain>
    </source>
</reference>